<evidence type="ECO:0000313" key="4">
    <source>
        <dbReference type="Proteomes" id="UP001500507"/>
    </source>
</evidence>
<dbReference type="Proteomes" id="UP001500507">
    <property type="component" value="Unassembled WGS sequence"/>
</dbReference>
<proteinExistence type="predicted"/>
<keyword evidence="1" id="KW-0732">Signal</keyword>
<sequence length="275" mass="30432">MKKFILALFSILLLVSCGSTKKAKIEGNKEVVTVSNNIQGSFNSVEISDDIKVKMKQGFTDNYVLTTDENLVSVVQFKVVDSVLRIYTTQRITKSKELNVYLTAQNLEYISLRNDSRFESDGLLTTDFLSVTGSGGSQIEIDIETTQFNLNLKDNSLVEVDGKAENIDFYLTDRSDVKGELDIDTGSINLQESAEFDMEGKANEVSLTIAGGTHYNGTDFELKTAQLTALDKSEVNVLVSDNVTVYAKDKTTINLYGRPEVTVKTLSDRATINKK</sequence>
<reference evidence="3 4" key="1">
    <citation type="journal article" date="2019" name="Int. J. Syst. Evol. Microbiol.">
        <title>The Global Catalogue of Microorganisms (GCM) 10K type strain sequencing project: providing services to taxonomists for standard genome sequencing and annotation.</title>
        <authorList>
            <consortium name="The Broad Institute Genomics Platform"/>
            <consortium name="The Broad Institute Genome Sequencing Center for Infectious Disease"/>
            <person name="Wu L."/>
            <person name="Ma J."/>
        </authorList>
    </citation>
    <scope>NUCLEOTIDE SEQUENCE [LARGE SCALE GENOMIC DNA]</scope>
    <source>
        <strain evidence="3 4">JCM 16082</strain>
    </source>
</reference>
<keyword evidence="4" id="KW-1185">Reference proteome</keyword>
<gene>
    <name evidence="3" type="ORF">GCM10009117_22360</name>
</gene>
<dbReference type="RefSeq" id="WP_343767597.1">
    <property type="nucleotide sequence ID" value="NZ_BAAAFG010000016.1"/>
</dbReference>
<feature type="signal peptide" evidence="1">
    <location>
        <begin position="1"/>
        <end position="21"/>
    </location>
</feature>
<feature type="domain" description="Putative auto-transporter adhesin head GIN" evidence="2">
    <location>
        <begin position="42"/>
        <end position="178"/>
    </location>
</feature>
<dbReference type="Pfam" id="PF10988">
    <property type="entry name" value="DUF2807"/>
    <property type="match status" value="1"/>
</dbReference>
<dbReference type="PROSITE" id="PS51257">
    <property type="entry name" value="PROKAR_LIPOPROTEIN"/>
    <property type="match status" value="1"/>
</dbReference>
<evidence type="ECO:0000313" key="3">
    <source>
        <dbReference type="EMBL" id="GAA0873089.1"/>
    </source>
</evidence>
<feature type="chain" id="PRO_5047041077" description="Putative auto-transporter adhesin head GIN domain-containing protein" evidence="1">
    <location>
        <begin position="22"/>
        <end position="275"/>
    </location>
</feature>
<evidence type="ECO:0000259" key="2">
    <source>
        <dbReference type="Pfam" id="PF10988"/>
    </source>
</evidence>
<dbReference type="InterPro" id="IPR021255">
    <property type="entry name" value="DUF2807"/>
</dbReference>
<comment type="caution">
    <text evidence="3">The sequence shown here is derived from an EMBL/GenBank/DDBJ whole genome shotgun (WGS) entry which is preliminary data.</text>
</comment>
<dbReference type="EMBL" id="BAAAFG010000016">
    <property type="protein sequence ID" value="GAA0873089.1"/>
    <property type="molecule type" value="Genomic_DNA"/>
</dbReference>
<protein>
    <recommendedName>
        <fullName evidence="2">Putative auto-transporter adhesin head GIN domain-containing protein</fullName>
    </recommendedName>
</protein>
<accession>A0ABN1MIR0</accession>
<name>A0ABN1MIR0_9FLAO</name>
<organism evidence="3 4">
    <name type="scientific">Gangjinia marincola</name>
    <dbReference type="NCBI Taxonomy" id="578463"/>
    <lineage>
        <taxon>Bacteria</taxon>
        <taxon>Pseudomonadati</taxon>
        <taxon>Bacteroidota</taxon>
        <taxon>Flavobacteriia</taxon>
        <taxon>Flavobacteriales</taxon>
        <taxon>Flavobacteriaceae</taxon>
        <taxon>Gangjinia</taxon>
    </lineage>
</organism>
<dbReference type="Gene3D" id="2.160.20.120">
    <property type="match status" value="1"/>
</dbReference>
<evidence type="ECO:0000256" key="1">
    <source>
        <dbReference type="SAM" id="SignalP"/>
    </source>
</evidence>